<dbReference type="PANTHER" id="PTHR14269">
    <property type="entry name" value="CDP-DIACYLGLYCEROL--GLYCEROL-3-PHOSPHATE 3-PHOSPHATIDYLTRANSFERASE-RELATED"/>
    <property type="match status" value="1"/>
</dbReference>
<dbReference type="GO" id="GO:0046474">
    <property type="term" value="P:glycerophospholipid biosynthetic process"/>
    <property type="evidence" value="ECO:0007669"/>
    <property type="project" value="TreeGrafter"/>
</dbReference>
<evidence type="ECO:0000256" key="14">
    <source>
        <dbReference type="SAM" id="Phobius"/>
    </source>
</evidence>
<dbReference type="PANTHER" id="PTHR14269:SF11">
    <property type="entry name" value="CDP-DIACYLGLYCEROL--GLYCEROL-3-PHOSPHATE 3-PHOSPHATIDYLTRANSFERASE"/>
    <property type="match status" value="1"/>
</dbReference>
<evidence type="ECO:0000256" key="4">
    <source>
        <dbReference type="ARBA" id="ARBA00013170"/>
    </source>
</evidence>
<evidence type="ECO:0000256" key="5">
    <source>
        <dbReference type="ARBA" id="ARBA00014944"/>
    </source>
</evidence>
<comment type="similarity">
    <text evidence="3">Belongs to the CDP-alcohol phosphatidyltransferase class-I family.</text>
</comment>
<feature type="transmembrane region" description="Helical" evidence="14">
    <location>
        <begin position="151"/>
        <end position="173"/>
    </location>
</feature>
<keyword evidence="7 14" id="KW-0812">Transmembrane</keyword>
<protein>
    <recommendedName>
        <fullName evidence="5">CDP-diacylglycerol--glycerol-3-phosphate 3-phosphatidyltransferase</fullName>
        <ecNumber evidence="4">2.7.8.5</ecNumber>
    </recommendedName>
</protein>
<sequence>MLQQLPNIITVLRILLVGPLIYVLAKEDYYTAIWIFFIAGLSDGVDGFLAKQFNWKSRLGAILDPLADKLLLVSTMLMLSLNQQLSWWLFALVTLRDLIIVSGAIVYHRALGPYEMQPSRLSKSNTFLQILLVVSLLVNLGLYTLPHWYMLAVLVLVYVSTFLSGAHYIMLWGGRYRRNSSRRNSSRRNKITKDTNND</sequence>
<dbReference type="InterPro" id="IPR043130">
    <property type="entry name" value="CDP-OH_PTrfase_TM_dom"/>
</dbReference>
<keyword evidence="9" id="KW-0443">Lipid metabolism</keyword>
<evidence type="ECO:0000313" key="16">
    <source>
        <dbReference type="Proteomes" id="UP000245790"/>
    </source>
</evidence>
<evidence type="ECO:0000256" key="1">
    <source>
        <dbReference type="ARBA" id="ARBA00004141"/>
    </source>
</evidence>
<evidence type="ECO:0000256" key="10">
    <source>
        <dbReference type="ARBA" id="ARBA00023136"/>
    </source>
</evidence>
<evidence type="ECO:0000256" key="13">
    <source>
        <dbReference type="ARBA" id="ARBA00048586"/>
    </source>
</evidence>
<comment type="caution">
    <text evidence="15">The sequence shown here is derived from an EMBL/GenBank/DDBJ whole genome shotgun (WGS) entry which is preliminary data.</text>
</comment>
<evidence type="ECO:0000256" key="7">
    <source>
        <dbReference type="ARBA" id="ARBA00022692"/>
    </source>
</evidence>
<dbReference type="InterPro" id="IPR000462">
    <property type="entry name" value="CDP-OH_P_trans"/>
</dbReference>
<evidence type="ECO:0000256" key="3">
    <source>
        <dbReference type="ARBA" id="ARBA00010441"/>
    </source>
</evidence>
<dbReference type="Pfam" id="PF01066">
    <property type="entry name" value="CDP-OH_P_transf"/>
    <property type="match status" value="1"/>
</dbReference>
<gene>
    <name evidence="15" type="ORF">C8D97_103143</name>
</gene>
<dbReference type="PIRSF" id="PIRSF000847">
    <property type="entry name" value="Phos_ph_gly_syn"/>
    <property type="match status" value="1"/>
</dbReference>
<evidence type="ECO:0000256" key="9">
    <source>
        <dbReference type="ARBA" id="ARBA00023098"/>
    </source>
</evidence>
<keyword evidence="10 14" id="KW-0472">Membrane</keyword>
<evidence type="ECO:0000256" key="12">
    <source>
        <dbReference type="ARBA" id="ARBA00023264"/>
    </source>
</evidence>
<feature type="transmembrane region" description="Helical" evidence="14">
    <location>
        <begin position="87"/>
        <end position="107"/>
    </location>
</feature>
<dbReference type="AlphaFoldDB" id="A0A316G029"/>
<dbReference type="GO" id="GO:0008444">
    <property type="term" value="F:CDP-diacylglycerol-glycerol-3-phosphate 3-phosphatidyltransferase activity"/>
    <property type="evidence" value="ECO:0007669"/>
    <property type="project" value="UniProtKB-EC"/>
</dbReference>
<dbReference type="RefSeq" id="WP_109762482.1">
    <property type="nucleotide sequence ID" value="NZ_QGGU01000003.1"/>
</dbReference>
<dbReference type="EC" id="2.7.8.5" evidence="4"/>
<reference evidence="15 16" key="1">
    <citation type="submission" date="2018-05" db="EMBL/GenBank/DDBJ databases">
        <title>Genomic Encyclopedia of Type Strains, Phase IV (KMG-IV): sequencing the most valuable type-strain genomes for metagenomic binning, comparative biology and taxonomic classification.</title>
        <authorList>
            <person name="Goeker M."/>
        </authorList>
    </citation>
    <scope>NUCLEOTIDE SEQUENCE [LARGE SCALE GENOMIC DNA]</scope>
    <source>
        <strain evidence="15 16">DSM 25350</strain>
    </source>
</reference>
<keyword evidence="11" id="KW-0594">Phospholipid biosynthesis</keyword>
<keyword evidence="12" id="KW-1208">Phospholipid metabolism</keyword>
<accession>A0A316G029</accession>
<dbReference type="InterPro" id="IPR050324">
    <property type="entry name" value="CDP-alcohol_PTase-I"/>
</dbReference>
<organism evidence="15 16">
    <name type="scientific">Pleionea mediterranea</name>
    <dbReference type="NCBI Taxonomy" id="523701"/>
    <lineage>
        <taxon>Bacteria</taxon>
        <taxon>Pseudomonadati</taxon>
        <taxon>Pseudomonadota</taxon>
        <taxon>Gammaproteobacteria</taxon>
        <taxon>Oceanospirillales</taxon>
        <taxon>Pleioneaceae</taxon>
        <taxon>Pleionea</taxon>
    </lineage>
</organism>
<dbReference type="Gene3D" id="1.20.120.1760">
    <property type="match status" value="1"/>
</dbReference>
<evidence type="ECO:0000256" key="2">
    <source>
        <dbReference type="ARBA" id="ARBA00005042"/>
    </source>
</evidence>
<dbReference type="GO" id="GO:0016020">
    <property type="term" value="C:membrane"/>
    <property type="evidence" value="ECO:0007669"/>
    <property type="project" value="UniProtKB-SubCell"/>
</dbReference>
<evidence type="ECO:0000313" key="15">
    <source>
        <dbReference type="EMBL" id="PWK53316.1"/>
    </source>
</evidence>
<keyword evidence="8 14" id="KW-1133">Transmembrane helix</keyword>
<dbReference type="InterPro" id="IPR004570">
    <property type="entry name" value="Phosphatidylglycerol_P_synth"/>
</dbReference>
<feature type="transmembrane region" description="Helical" evidence="14">
    <location>
        <begin position="31"/>
        <end position="49"/>
    </location>
</feature>
<feature type="transmembrane region" description="Helical" evidence="14">
    <location>
        <begin position="127"/>
        <end position="145"/>
    </location>
</feature>
<comment type="subcellular location">
    <subcellularLocation>
        <location evidence="1">Membrane</location>
        <topology evidence="1">Multi-pass membrane protein</topology>
    </subcellularLocation>
</comment>
<proteinExistence type="inferred from homology"/>
<evidence type="ECO:0000256" key="11">
    <source>
        <dbReference type="ARBA" id="ARBA00023209"/>
    </source>
</evidence>
<feature type="transmembrane region" description="Helical" evidence="14">
    <location>
        <begin position="7"/>
        <end position="25"/>
    </location>
</feature>
<evidence type="ECO:0000256" key="6">
    <source>
        <dbReference type="ARBA" id="ARBA00022516"/>
    </source>
</evidence>
<dbReference type="EMBL" id="QGGU01000003">
    <property type="protein sequence ID" value="PWK53316.1"/>
    <property type="molecule type" value="Genomic_DNA"/>
</dbReference>
<dbReference type="Proteomes" id="UP000245790">
    <property type="component" value="Unassembled WGS sequence"/>
</dbReference>
<keyword evidence="16" id="KW-1185">Reference proteome</keyword>
<evidence type="ECO:0000256" key="8">
    <source>
        <dbReference type="ARBA" id="ARBA00022989"/>
    </source>
</evidence>
<keyword evidence="6" id="KW-0444">Lipid biosynthesis</keyword>
<comment type="pathway">
    <text evidence="2">Phospholipid metabolism; phosphatidylglycerol biosynthesis; phosphatidylglycerol from CDP-diacylglycerol: step 1/2.</text>
</comment>
<comment type="catalytic activity">
    <reaction evidence="13">
        <text>a CDP-1,2-diacyl-sn-glycerol + sn-glycerol 3-phosphate = a 1,2-diacyl-sn-glycero-3-phospho-(1'-sn-glycero-3'-phosphate) + CMP + H(+)</text>
        <dbReference type="Rhea" id="RHEA:12593"/>
        <dbReference type="ChEBI" id="CHEBI:15378"/>
        <dbReference type="ChEBI" id="CHEBI:57597"/>
        <dbReference type="ChEBI" id="CHEBI:58332"/>
        <dbReference type="ChEBI" id="CHEBI:60110"/>
        <dbReference type="ChEBI" id="CHEBI:60377"/>
        <dbReference type="EC" id="2.7.8.5"/>
    </reaction>
</comment>
<name>A0A316G029_9GAMM</name>
<dbReference type="OrthoDB" id="9796672at2"/>